<dbReference type="InterPro" id="IPR001874">
    <property type="entry name" value="DHquinase_II"/>
</dbReference>
<evidence type="ECO:0000256" key="8">
    <source>
        <dbReference type="HAMAP-Rule" id="MF_00169"/>
    </source>
</evidence>
<evidence type="ECO:0000313" key="13">
    <source>
        <dbReference type="Proteomes" id="UP000295504"/>
    </source>
</evidence>
<evidence type="ECO:0000313" key="12">
    <source>
        <dbReference type="EMBL" id="TCQ02877.1"/>
    </source>
</evidence>
<dbReference type="InterPro" id="IPR036441">
    <property type="entry name" value="DHquinase_II_sf"/>
</dbReference>
<dbReference type="PANTHER" id="PTHR21272:SF3">
    <property type="entry name" value="CATABOLIC 3-DEHYDROQUINASE"/>
    <property type="match status" value="1"/>
</dbReference>
<comment type="function">
    <text evidence="8">Catalyzes a trans-dehydration via an enolate intermediate.</text>
</comment>
<evidence type="ECO:0000256" key="3">
    <source>
        <dbReference type="ARBA" id="ARBA00011037"/>
    </source>
</evidence>
<dbReference type="CDD" id="cd00466">
    <property type="entry name" value="DHQase_II"/>
    <property type="match status" value="1"/>
</dbReference>
<evidence type="ECO:0000256" key="7">
    <source>
        <dbReference type="ARBA" id="ARBA00023239"/>
    </source>
</evidence>
<keyword evidence="13" id="KW-1185">Reference proteome</keyword>
<dbReference type="Proteomes" id="UP000295504">
    <property type="component" value="Unassembled WGS sequence"/>
</dbReference>
<evidence type="ECO:0000256" key="5">
    <source>
        <dbReference type="ARBA" id="ARBA00012060"/>
    </source>
</evidence>
<evidence type="ECO:0000256" key="9">
    <source>
        <dbReference type="PIRSR" id="PIRSR001399-1"/>
    </source>
</evidence>
<evidence type="ECO:0000256" key="2">
    <source>
        <dbReference type="ARBA" id="ARBA00004902"/>
    </source>
</evidence>
<evidence type="ECO:0000256" key="1">
    <source>
        <dbReference type="ARBA" id="ARBA00001864"/>
    </source>
</evidence>
<dbReference type="Gene3D" id="3.40.50.9100">
    <property type="entry name" value="Dehydroquinase, class II"/>
    <property type="match status" value="1"/>
</dbReference>
<evidence type="ECO:0000256" key="4">
    <source>
        <dbReference type="ARBA" id="ARBA00011193"/>
    </source>
</evidence>
<accession>A0A4R2TKC2</accession>
<dbReference type="SUPFAM" id="SSF52304">
    <property type="entry name" value="Type II 3-dehydroquinate dehydratase"/>
    <property type="match status" value="1"/>
</dbReference>
<organism evidence="12 13">
    <name type="scientific">Serpentinicella alkaliphila</name>
    <dbReference type="NCBI Taxonomy" id="1734049"/>
    <lineage>
        <taxon>Bacteria</taxon>
        <taxon>Bacillati</taxon>
        <taxon>Bacillota</taxon>
        <taxon>Clostridia</taxon>
        <taxon>Peptostreptococcales</taxon>
        <taxon>Natronincolaceae</taxon>
        <taxon>Serpentinicella</taxon>
    </lineage>
</organism>
<comment type="pathway">
    <text evidence="2 8">Metabolic intermediate biosynthesis; chorismate biosynthesis; chorismate from D-erythrose 4-phosphate and phosphoenolpyruvate: step 3/7.</text>
</comment>
<feature type="binding site" evidence="8 10">
    <location>
        <position position="112"/>
    </location>
    <ligand>
        <name>substrate</name>
    </ligand>
</feature>
<dbReference type="PROSITE" id="PS01029">
    <property type="entry name" value="DEHYDROQUINASE_II"/>
    <property type="match status" value="1"/>
</dbReference>
<dbReference type="UniPathway" id="UPA00053">
    <property type="reaction ID" value="UER00086"/>
</dbReference>
<dbReference type="HAMAP" id="MF_00169">
    <property type="entry name" value="AroQ"/>
    <property type="match status" value="1"/>
</dbReference>
<evidence type="ECO:0000256" key="6">
    <source>
        <dbReference type="ARBA" id="ARBA00023141"/>
    </source>
</evidence>
<keyword evidence="7 8" id="KW-0456">Lyase</keyword>
<feature type="binding site" evidence="8 10">
    <location>
        <position position="81"/>
    </location>
    <ligand>
        <name>substrate</name>
    </ligand>
</feature>
<feature type="active site" description="Proton acceptor" evidence="8 9">
    <location>
        <position position="25"/>
    </location>
</feature>
<dbReference type="EC" id="4.2.1.10" evidence="5 8"/>
<comment type="caution">
    <text evidence="12">The sequence shown here is derived from an EMBL/GenBank/DDBJ whole genome shotgun (WGS) entry which is preliminary data.</text>
</comment>
<dbReference type="InterPro" id="IPR018509">
    <property type="entry name" value="DHquinase_II_CS"/>
</dbReference>
<feature type="binding site" evidence="8 10">
    <location>
        <begin position="102"/>
        <end position="103"/>
    </location>
    <ligand>
        <name>substrate</name>
    </ligand>
</feature>
<dbReference type="GO" id="GO:0019631">
    <property type="term" value="P:quinate catabolic process"/>
    <property type="evidence" value="ECO:0007669"/>
    <property type="project" value="TreeGrafter"/>
</dbReference>
<dbReference type="PIRSF" id="PIRSF001399">
    <property type="entry name" value="DHquinase_II"/>
    <property type="match status" value="1"/>
</dbReference>
<name>A0A4R2TKC2_9FIRM</name>
<evidence type="ECO:0000256" key="11">
    <source>
        <dbReference type="PIRSR" id="PIRSR001399-3"/>
    </source>
</evidence>
<dbReference type="GO" id="GO:0009423">
    <property type="term" value="P:chorismate biosynthetic process"/>
    <property type="evidence" value="ECO:0007669"/>
    <property type="project" value="UniProtKB-UniRule"/>
</dbReference>
<dbReference type="GO" id="GO:0009073">
    <property type="term" value="P:aromatic amino acid family biosynthetic process"/>
    <property type="evidence" value="ECO:0007669"/>
    <property type="project" value="UniProtKB-KW"/>
</dbReference>
<dbReference type="NCBIfam" id="NF003805">
    <property type="entry name" value="PRK05395.1-2"/>
    <property type="match status" value="1"/>
</dbReference>
<keyword evidence="8" id="KW-0028">Amino-acid biosynthesis</keyword>
<dbReference type="AlphaFoldDB" id="A0A4R2TKC2"/>
<feature type="binding site" evidence="8 10">
    <location>
        <position position="88"/>
    </location>
    <ligand>
        <name>substrate</name>
    </ligand>
</feature>
<comment type="catalytic activity">
    <reaction evidence="1 8">
        <text>3-dehydroquinate = 3-dehydroshikimate + H2O</text>
        <dbReference type="Rhea" id="RHEA:21096"/>
        <dbReference type="ChEBI" id="CHEBI:15377"/>
        <dbReference type="ChEBI" id="CHEBI:16630"/>
        <dbReference type="ChEBI" id="CHEBI:32364"/>
        <dbReference type="EC" id="4.2.1.10"/>
    </reaction>
</comment>
<keyword evidence="6 8" id="KW-0057">Aromatic amino acid biosynthesis</keyword>
<dbReference type="GO" id="GO:0003855">
    <property type="term" value="F:3-dehydroquinate dehydratase activity"/>
    <property type="evidence" value="ECO:0007669"/>
    <property type="project" value="UniProtKB-UniRule"/>
</dbReference>
<gene>
    <name evidence="8" type="primary">aroQ</name>
    <name evidence="12" type="ORF">EDD79_10126</name>
</gene>
<dbReference type="NCBIfam" id="NF003806">
    <property type="entry name" value="PRK05395.1-3"/>
    <property type="match status" value="1"/>
</dbReference>
<dbReference type="Pfam" id="PF01220">
    <property type="entry name" value="DHquinase_II"/>
    <property type="match status" value="1"/>
</dbReference>
<sequence length="149" mass="16838">MPMEKYIVIHGPNLNLLGTREPEIYGNVTLDQINKMLYQEAKKFDIELEIYQSNFEGEIIDTIHKNRECAGIVINPAAYTHYSIAILDAIKGVTAPVVEVHLSNIHQREEFREKSVTAKGCIGQISGFGAFSYILGLKAIMNHTRNIQY</sequence>
<dbReference type="EMBL" id="SLYC01000012">
    <property type="protein sequence ID" value="TCQ02877.1"/>
    <property type="molecule type" value="Genomic_DNA"/>
</dbReference>
<comment type="subunit">
    <text evidence="4 8">Homododecamer.</text>
</comment>
<dbReference type="PANTHER" id="PTHR21272">
    <property type="entry name" value="CATABOLIC 3-DEHYDROQUINASE"/>
    <property type="match status" value="1"/>
</dbReference>
<reference evidence="12 13" key="1">
    <citation type="submission" date="2019-03" db="EMBL/GenBank/DDBJ databases">
        <title>Genomic Encyclopedia of Type Strains, Phase IV (KMG-IV): sequencing the most valuable type-strain genomes for metagenomic binning, comparative biology and taxonomic classification.</title>
        <authorList>
            <person name="Goeker M."/>
        </authorList>
    </citation>
    <scope>NUCLEOTIDE SEQUENCE [LARGE SCALE GENOMIC DNA]</scope>
    <source>
        <strain evidence="12 13">DSM 100013</strain>
    </source>
</reference>
<dbReference type="NCBIfam" id="TIGR01088">
    <property type="entry name" value="aroQ"/>
    <property type="match status" value="1"/>
</dbReference>
<feature type="binding site" evidence="8 10">
    <location>
        <position position="75"/>
    </location>
    <ligand>
        <name>substrate</name>
    </ligand>
</feature>
<proteinExistence type="inferred from homology"/>
<dbReference type="GO" id="GO:0008652">
    <property type="term" value="P:amino acid biosynthetic process"/>
    <property type="evidence" value="ECO:0007669"/>
    <property type="project" value="UniProtKB-KW"/>
</dbReference>
<feature type="active site" description="Proton donor" evidence="8 9">
    <location>
        <position position="101"/>
    </location>
</feature>
<evidence type="ECO:0000256" key="10">
    <source>
        <dbReference type="PIRSR" id="PIRSR001399-2"/>
    </source>
</evidence>
<comment type="similarity">
    <text evidence="3 8">Belongs to the type-II 3-dehydroquinase family.</text>
</comment>
<protein>
    <recommendedName>
        <fullName evidence="5 8">3-dehydroquinate dehydratase</fullName>
        <shortName evidence="8">3-dehydroquinase</shortName>
        <ecNumber evidence="5 8">4.2.1.10</ecNumber>
    </recommendedName>
    <alternativeName>
        <fullName evidence="8">Type II DHQase</fullName>
    </alternativeName>
</protein>
<dbReference type="NCBIfam" id="NF003807">
    <property type="entry name" value="PRK05395.1-4"/>
    <property type="match status" value="1"/>
</dbReference>
<feature type="site" description="Transition state stabilizer" evidence="8 11">
    <location>
        <position position="20"/>
    </location>
</feature>